<organism evidence="2 3">
    <name type="scientific">Periplaneta americana</name>
    <name type="common">American cockroach</name>
    <name type="synonym">Blatta americana</name>
    <dbReference type="NCBI Taxonomy" id="6978"/>
    <lineage>
        <taxon>Eukaryota</taxon>
        <taxon>Metazoa</taxon>
        <taxon>Ecdysozoa</taxon>
        <taxon>Arthropoda</taxon>
        <taxon>Hexapoda</taxon>
        <taxon>Insecta</taxon>
        <taxon>Pterygota</taxon>
        <taxon>Neoptera</taxon>
        <taxon>Polyneoptera</taxon>
        <taxon>Dictyoptera</taxon>
        <taxon>Blattodea</taxon>
        <taxon>Blattoidea</taxon>
        <taxon>Blattidae</taxon>
        <taxon>Blattinae</taxon>
        <taxon>Periplaneta</taxon>
    </lineage>
</organism>
<evidence type="ECO:0000256" key="1">
    <source>
        <dbReference type="SAM" id="MobiDB-lite"/>
    </source>
</evidence>
<proteinExistence type="predicted"/>
<keyword evidence="3" id="KW-1185">Reference proteome</keyword>
<protein>
    <submittedName>
        <fullName evidence="2">Uncharacterized protein</fullName>
    </submittedName>
</protein>
<sequence>MVTRCSDEEEPDHPEKPLPIITQIMDHTKELSYVEGQQNELWRGSGLTFHAMQRLRYPLGSEGIRPNSIKGHECKKLWFNITDPYWASRLAKRTEKQEKVNRGCTTMQYHDWIQQHLSEEAAEFSRNAGTLIPDSVETEHTSDMCHSSITLWMSIVDPNDLPTKDIRLLPEENGEKDSRSNLEGRHHQQETTNYKE</sequence>
<evidence type="ECO:0000313" key="3">
    <source>
        <dbReference type="Proteomes" id="UP001148838"/>
    </source>
</evidence>
<comment type="caution">
    <text evidence="2">The sequence shown here is derived from an EMBL/GenBank/DDBJ whole genome shotgun (WGS) entry which is preliminary data.</text>
</comment>
<gene>
    <name evidence="2" type="ORF">ANN_02677</name>
</gene>
<accession>A0ABQ8TZV5</accession>
<name>A0ABQ8TZV5_PERAM</name>
<feature type="region of interest" description="Disordered" evidence="1">
    <location>
        <begin position="163"/>
        <end position="196"/>
    </location>
</feature>
<evidence type="ECO:0000313" key="2">
    <source>
        <dbReference type="EMBL" id="KAJ4451217.1"/>
    </source>
</evidence>
<dbReference type="Proteomes" id="UP001148838">
    <property type="component" value="Unassembled WGS sequence"/>
</dbReference>
<reference evidence="2 3" key="1">
    <citation type="journal article" date="2022" name="Allergy">
        <title>Genome assembly and annotation of Periplaneta americana reveal a comprehensive cockroach allergen profile.</title>
        <authorList>
            <person name="Wang L."/>
            <person name="Xiong Q."/>
            <person name="Saelim N."/>
            <person name="Wang L."/>
            <person name="Nong W."/>
            <person name="Wan A.T."/>
            <person name="Shi M."/>
            <person name="Liu X."/>
            <person name="Cao Q."/>
            <person name="Hui J.H.L."/>
            <person name="Sookrung N."/>
            <person name="Leung T.F."/>
            <person name="Tungtrongchitr A."/>
            <person name="Tsui S.K.W."/>
        </authorList>
    </citation>
    <scope>NUCLEOTIDE SEQUENCE [LARGE SCALE GENOMIC DNA]</scope>
    <source>
        <strain evidence="2">PWHHKU_190912</strain>
    </source>
</reference>
<dbReference type="EMBL" id="JAJSOF020000001">
    <property type="protein sequence ID" value="KAJ4451217.1"/>
    <property type="molecule type" value="Genomic_DNA"/>
</dbReference>